<dbReference type="PROSITE" id="PS50950">
    <property type="entry name" value="ZF_THAP"/>
    <property type="match status" value="1"/>
</dbReference>
<dbReference type="GO" id="GO:0008270">
    <property type="term" value="F:zinc ion binding"/>
    <property type="evidence" value="ECO:0007669"/>
    <property type="project" value="UniProtKB-KW"/>
</dbReference>
<keyword evidence="3" id="KW-0862">Zinc</keyword>
<accession>A0A2I4BJX1</accession>
<keyword evidence="7" id="KW-1185">Reference proteome</keyword>
<name>A0A2I4BJX1_AUSLI</name>
<dbReference type="AlphaFoldDB" id="A0A2I4BJX1"/>
<dbReference type="SUPFAM" id="SSF57716">
    <property type="entry name" value="Glucocorticoid receptor-like (DNA-binding domain)"/>
    <property type="match status" value="1"/>
</dbReference>
<evidence type="ECO:0000313" key="8">
    <source>
        <dbReference type="RefSeq" id="XP_013868018.1"/>
    </source>
</evidence>
<dbReference type="RefSeq" id="XP_013868018.1">
    <property type="nucleotide sequence ID" value="XM_014012564.1"/>
</dbReference>
<evidence type="ECO:0000256" key="1">
    <source>
        <dbReference type="ARBA" id="ARBA00022723"/>
    </source>
</evidence>
<organism evidence="7 8">
    <name type="scientific">Austrofundulus limnaeus</name>
    <name type="common">Annual killifish</name>
    <dbReference type="NCBI Taxonomy" id="52670"/>
    <lineage>
        <taxon>Eukaryota</taxon>
        <taxon>Metazoa</taxon>
        <taxon>Chordata</taxon>
        <taxon>Craniata</taxon>
        <taxon>Vertebrata</taxon>
        <taxon>Euteleostomi</taxon>
        <taxon>Actinopterygii</taxon>
        <taxon>Neopterygii</taxon>
        <taxon>Teleostei</taxon>
        <taxon>Neoteleostei</taxon>
        <taxon>Acanthomorphata</taxon>
        <taxon>Ovalentaria</taxon>
        <taxon>Atherinomorphae</taxon>
        <taxon>Cyprinodontiformes</taxon>
        <taxon>Rivulidae</taxon>
        <taxon>Austrofundulus</taxon>
    </lineage>
</organism>
<evidence type="ECO:0000313" key="7">
    <source>
        <dbReference type="Proteomes" id="UP000192220"/>
    </source>
</evidence>
<dbReference type="GO" id="GO:0003677">
    <property type="term" value="F:DNA binding"/>
    <property type="evidence" value="ECO:0007669"/>
    <property type="project" value="UniProtKB-UniRule"/>
</dbReference>
<keyword evidence="4 5" id="KW-0238">DNA-binding</keyword>
<dbReference type="InParanoid" id="A0A2I4BJX1"/>
<dbReference type="Proteomes" id="UP000192220">
    <property type="component" value="Unplaced"/>
</dbReference>
<dbReference type="PANTHER" id="PTHR47696">
    <property type="entry name" value="THAP DOMAIN-CONTAINING PROTEIN 2"/>
    <property type="match status" value="1"/>
</dbReference>
<dbReference type="KEGG" id="alim:106520452"/>
<gene>
    <name evidence="8" type="primary">LOC106520452</name>
</gene>
<evidence type="ECO:0000256" key="2">
    <source>
        <dbReference type="ARBA" id="ARBA00022771"/>
    </source>
</evidence>
<keyword evidence="1" id="KW-0479">Metal-binding</keyword>
<dbReference type="OrthoDB" id="8415783at2759"/>
<dbReference type="Gene3D" id="6.20.210.20">
    <property type="entry name" value="THAP domain"/>
    <property type="match status" value="1"/>
</dbReference>
<sequence length="298" mass="34150">MPSHCSAYNCVQRRDEASKLIGITFHSFPKNEELRLQWARAVKRSNLDRTLWMPGQHDVLCSKHFKDTDFDRTGQTVRLRPDTIPSIFNFPKRLKKKKPTQEIAVSQAADAAENSAELGKPEEKLQDCSYISKDHAYAVPDPVELRQRVEKLNAHREHLEQQLHNCRRMEKRARASCRSLLEELSDKNMLSADLQAKLGAYSDIPVELFERPSQSYSEKQKCFALALFSHSPKAYEFLREEMKIPLPNPRTVCRWSEGVDLSPGFSDAAPSTLHARSRDDSQQCTLVLHAPKSKDYQA</sequence>
<dbReference type="InterPro" id="IPR006612">
    <property type="entry name" value="THAP_Znf"/>
</dbReference>
<dbReference type="SMART" id="SM00980">
    <property type="entry name" value="THAP"/>
    <property type="match status" value="1"/>
</dbReference>
<dbReference type="PANTHER" id="PTHR47696:SF1">
    <property type="entry name" value="THAP DOMAIN-CONTAINING PROTEIN 2"/>
    <property type="match status" value="1"/>
</dbReference>
<proteinExistence type="predicted"/>
<dbReference type="Pfam" id="PF05485">
    <property type="entry name" value="THAP"/>
    <property type="match status" value="1"/>
</dbReference>
<evidence type="ECO:0000259" key="6">
    <source>
        <dbReference type="PROSITE" id="PS50950"/>
    </source>
</evidence>
<feature type="domain" description="THAP-type" evidence="6">
    <location>
        <begin position="1"/>
        <end position="88"/>
    </location>
</feature>
<evidence type="ECO:0000256" key="4">
    <source>
        <dbReference type="ARBA" id="ARBA00023125"/>
    </source>
</evidence>
<evidence type="ECO:0000256" key="5">
    <source>
        <dbReference type="PROSITE-ProRule" id="PRU00309"/>
    </source>
</evidence>
<evidence type="ECO:0000256" key="3">
    <source>
        <dbReference type="ARBA" id="ARBA00022833"/>
    </source>
</evidence>
<dbReference type="SMART" id="SM00692">
    <property type="entry name" value="DM3"/>
    <property type="match status" value="1"/>
</dbReference>
<dbReference type="GeneID" id="106520452"/>
<dbReference type="InterPro" id="IPR021896">
    <property type="entry name" value="THAP9-like_HTH"/>
</dbReference>
<dbReference type="InterPro" id="IPR038441">
    <property type="entry name" value="THAP_Znf_sf"/>
</dbReference>
<protein>
    <submittedName>
        <fullName evidence="8">THAP domain-containing protein 6</fullName>
    </submittedName>
</protein>
<dbReference type="Pfam" id="PF12017">
    <property type="entry name" value="Tnp_P_element"/>
    <property type="match status" value="1"/>
</dbReference>
<keyword evidence="2 5" id="KW-0863">Zinc-finger</keyword>
<reference evidence="8" key="1">
    <citation type="submission" date="2025-08" db="UniProtKB">
        <authorList>
            <consortium name="RefSeq"/>
        </authorList>
    </citation>
    <scope>IDENTIFICATION</scope>
    <source>
        <strain evidence="8">Quisiro</strain>
        <tissue evidence="8">Liver</tissue>
    </source>
</reference>
<dbReference type="InterPro" id="IPR026521">
    <property type="entry name" value="THAP2"/>
</dbReference>